<feature type="signal peptide" evidence="1">
    <location>
        <begin position="1"/>
        <end position="31"/>
    </location>
</feature>
<evidence type="ECO:0000313" key="3">
    <source>
        <dbReference type="Proteomes" id="UP001161409"/>
    </source>
</evidence>
<dbReference type="InterPro" id="IPR037107">
    <property type="entry name" value="Put_OMP_sf"/>
</dbReference>
<protein>
    <submittedName>
        <fullName evidence="2">Membrane protein</fullName>
    </submittedName>
</protein>
<dbReference type="Proteomes" id="UP001161409">
    <property type="component" value="Unassembled WGS sequence"/>
</dbReference>
<comment type="caution">
    <text evidence="2">The sequence shown here is derived from an EMBL/GenBank/DDBJ whole genome shotgun (WGS) entry which is preliminary data.</text>
</comment>
<evidence type="ECO:0000313" key="2">
    <source>
        <dbReference type="EMBL" id="GLQ06938.1"/>
    </source>
</evidence>
<proteinExistence type="predicted"/>
<dbReference type="Gene3D" id="2.40.128.140">
    <property type="entry name" value="Outer membrane protein"/>
    <property type="match status" value="1"/>
</dbReference>
<name>A0ABQ5U521_9PROT</name>
<reference evidence="2" key="1">
    <citation type="journal article" date="2014" name="Int. J. Syst. Evol. Microbiol.">
        <title>Complete genome of a new Firmicutes species belonging to the dominant human colonic microbiota ('Ruminococcus bicirculans') reveals two chromosomes and a selective capacity to utilize plant glucans.</title>
        <authorList>
            <consortium name="NISC Comparative Sequencing Program"/>
            <person name="Wegmann U."/>
            <person name="Louis P."/>
            <person name="Goesmann A."/>
            <person name="Henrissat B."/>
            <person name="Duncan S.H."/>
            <person name="Flint H.J."/>
        </authorList>
    </citation>
    <scope>NUCLEOTIDE SEQUENCE</scope>
    <source>
        <strain evidence="2">NBRC 103408</strain>
    </source>
</reference>
<dbReference type="EMBL" id="BSNF01000008">
    <property type="protein sequence ID" value="GLQ06938.1"/>
    <property type="molecule type" value="Genomic_DNA"/>
</dbReference>
<dbReference type="RefSeq" id="WP_169561034.1">
    <property type="nucleotide sequence ID" value="NZ_BSNF01000008.1"/>
</dbReference>
<organism evidence="2 3">
    <name type="scientific">Sneathiella chinensis</name>
    <dbReference type="NCBI Taxonomy" id="349750"/>
    <lineage>
        <taxon>Bacteria</taxon>
        <taxon>Pseudomonadati</taxon>
        <taxon>Pseudomonadota</taxon>
        <taxon>Alphaproteobacteria</taxon>
        <taxon>Sneathiellales</taxon>
        <taxon>Sneathiellaceae</taxon>
        <taxon>Sneathiella</taxon>
    </lineage>
</organism>
<sequence length="338" mass="36800">MSRQQPKPVLTALTAGMLGLMLVGPTTSVQAETRDKKGVLSVSYENDIFANQDNGYTNGVRLSWLSAESDVPVWLVSAANYLPFFETGAVKRYSLSLGQSMYSPDDISIPTLQEKDRPYAGWLYGSVGLISDSGSRLDNLKLTLGMVGPASLAEQTQTFVHETIGSTIPEGWDHQLNNEPGIILTYERKWRGLFEYEPFGFGADVTPHVGASLGNIFTHASVGATFRLGYDLPSDYGPPRIRPSLPGSDFFRPTSTLGGYLFAGVEGRAVARNIFLDGNTFSNSHSVDKYPIVGEVQAGVAITYGNTRLAYTHVLRSKEFVGQSGPEEFGAITLSFRF</sequence>
<feature type="chain" id="PRO_5047325594" evidence="1">
    <location>
        <begin position="32"/>
        <end position="338"/>
    </location>
</feature>
<keyword evidence="1" id="KW-0732">Signal</keyword>
<dbReference type="InterPro" id="IPR018707">
    <property type="entry name" value="LpxR"/>
</dbReference>
<reference evidence="2" key="2">
    <citation type="submission" date="2023-01" db="EMBL/GenBank/DDBJ databases">
        <title>Draft genome sequence of Sneathiella chinensis strain NBRC 103408.</title>
        <authorList>
            <person name="Sun Q."/>
            <person name="Mori K."/>
        </authorList>
    </citation>
    <scope>NUCLEOTIDE SEQUENCE</scope>
    <source>
        <strain evidence="2">NBRC 103408</strain>
    </source>
</reference>
<gene>
    <name evidence="2" type="ORF">GCM10007924_21590</name>
</gene>
<accession>A0ABQ5U521</accession>
<evidence type="ECO:0000256" key="1">
    <source>
        <dbReference type="SAM" id="SignalP"/>
    </source>
</evidence>
<dbReference type="Pfam" id="PF09982">
    <property type="entry name" value="LpxR"/>
    <property type="match status" value="1"/>
</dbReference>
<keyword evidence="3" id="KW-1185">Reference proteome</keyword>